<dbReference type="RefSeq" id="WP_078756101.1">
    <property type="nucleotide sequence ID" value="NZ_FUWO01000011.1"/>
</dbReference>
<proteinExistence type="predicted"/>
<dbReference type="EMBL" id="FUWO01000011">
    <property type="protein sequence ID" value="SJZ63835.1"/>
    <property type="molecule type" value="Genomic_DNA"/>
</dbReference>
<gene>
    <name evidence="1" type="ORF">SAMN02746011_01361</name>
</gene>
<dbReference type="OrthoDB" id="2140796at2"/>
<dbReference type="AlphaFoldDB" id="A0A1T4MAA1"/>
<evidence type="ECO:0000313" key="2">
    <source>
        <dbReference type="Proteomes" id="UP000189941"/>
    </source>
</evidence>
<protein>
    <submittedName>
        <fullName evidence="1">Uncharacterized protein</fullName>
    </submittedName>
</protein>
<reference evidence="2" key="1">
    <citation type="submission" date="2017-02" db="EMBL/GenBank/DDBJ databases">
        <authorList>
            <person name="Varghese N."/>
            <person name="Submissions S."/>
        </authorList>
    </citation>
    <scope>NUCLEOTIDE SEQUENCE [LARGE SCALE GENOMIC DNA]</scope>
    <source>
        <strain evidence="2">DSM 15739</strain>
    </source>
</reference>
<keyword evidence="2" id="KW-1185">Reference proteome</keyword>
<accession>A0A1T4MAA1</accession>
<evidence type="ECO:0000313" key="1">
    <source>
        <dbReference type="EMBL" id="SJZ63835.1"/>
    </source>
</evidence>
<dbReference type="STRING" id="1121925.SAMN02746011_01361"/>
<name>A0A1T4MAA1_9LACT</name>
<sequence>MEEQGFNDTQIYDELSKVYDGVQYVINNDGSIVFQIFGIDTSKKDEVLRVRYKKADIIEAQLKDDKLVFDNIEYSLE</sequence>
<organism evidence="1 2">
    <name type="scientific">Globicatella sulfidifaciens DSM 15739</name>
    <dbReference type="NCBI Taxonomy" id="1121925"/>
    <lineage>
        <taxon>Bacteria</taxon>
        <taxon>Bacillati</taxon>
        <taxon>Bacillota</taxon>
        <taxon>Bacilli</taxon>
        <taxon>Lactobacillales</taxon>
        <taxon>Aerococcaceae</taxon>
        <taxon>Globicatella</taxon>
    </lineage>
</organism>
<dbReference type="Proteomes" id="UP000189941">
    <property type="component" value="Unassembled WGS sequence"/>
</dbReference>